<dbReference type="InterPro" id="IPR039426">
    <property type="entry name" value="TonB-dep_rcpt-like"/>
</dbReference>
<dbReference type="PROSITE" id="PS52016">
    <property type="entry name" value="TONB_DEPENDENT_REC_3"/>
    <property type="match status" value="1"/>
</dbReference>
<name>A0A1J5TB85_9ZZZZ</name>
<evidence type="ECO:0000313" key="13">
    <source>
        <dbReference type="EMBL" id="OIR18183.1"/>
    </source>
</evidence>
<proteinExistence type="predicted"/>
<keyword evidence="4" id="KW-0812">Transmembrane</keyword>
<dbReference type="InterPro" id="IPR000531">
    <property type="entry name" value="Beta-barrel_TonB"/>
</dbReference>
<dbReference type="AlphaFoldDB" id="A0A1J5TB85"/>
<dbReference type="InterPro" id="IPR037066">
    <property type="entry name" value="Plug_dom_sf"/>
</dbReference>
<evidence type="ECO:0000256" key="5">
    <source>
        <dbReference type="ARBA" id="ARBA00022729"/>
    </source>
</evidence>
<evidence type="ECO:0000256" key="3">
    <source>
        <dbReference type="ARBA" id="ARBA00022496"/>
    </source>
</evidence>
<keyword evidence="3" id="KW-0410">Iron transport</keyword>
<evidence type="ECO:0000256" key="7">
    <source>
        <dbReference type="ARBA" id="ARBA00023065"/>
    </source>
</evidence>
<evidence type="ECO:0000256" key="6">
    <source>
        <dbReference type="ARBA" id="ARBA00023004"/>
    </source>
</evidence>
<evidence type="ECO:0000256" key="1">
    <source>
        <dbReference type="ARBA" id="ARBA00004571"/>
    </source>
</evidence>
<dbReference type="SUPFAM" id="SSF56935">
    <property type="entry name" value="Porins"/>
    <property type="match status" value="1"/>
</dbReference>
<dbReference type="GO" id="GO:0009279">
    <property type="term" value="C:cell outer membrane"/>
    <property type="evidence" value="ECO:0007669"/>
    <property type="project" value="UniProtKB-SubCell"/>
</dbReference>
<dbReference type="Gene3D" id="2.170.130.10">
    <property type="entry name" value="TonB-dependent receptor, plug domain"/>
    <property type="match status" value="1"/>
</dbReference>
<reference evidence="13" key="1">
    <citation type="submission" date="2016-10" db="EMBL/GenBank/DDBJ databases">
        <title>Sequence of Gallionella enrichment culture.</title>
        <authorList>
            <person name="Poehlein A."/>
            <person name="Muehling M."/>
            <person name="Daniel R."/>
        </authorList>
    </citation>
    <scope>NUCLEOTIDE SEQUENCE</scope>
</reference>
<keyword evidence="5" id="KW-0732">Signal</keyword>
<keyword evidence="2" id="KW-0813">Transport</keyword>
<dbReference type="Pfam" id="PF07715">
    <property type="entry name" value="Plug"/>
    <property type="match status" value="1"/>
</dbReference>
<comment type="caution">
    <text evidence="13">The sequence shown here is derived from an EMBL/GenBank/DDBJ whole genome shotgun (WGS) entry which is preliminary data.</text>
</comment>
<keyword evidence="13" id="KW-0675">Receptor</keyword>
<evidence type="ECO:0000259" key="12">
    <source>
        <dbReference type="Pfam" id="PF07715"/>
    </source>
</evidence>
<dbReference type="Gene3D" id="2.40.170.20">
    <property type="entry name" value="TonB-dependent receptor, beta-barrel domain"/>
    <property type="match status" value="1"/>
</dbReference>
<feature type="domain" description="TonB-dependent receptor plug" evidence="12">
    <location>
        <begin position="68"/>
        <end position="175"/>
    </location>
</feature>
<sequence>MQVSFEFKMKHLTHLILCAALATAAQGSFAEDVVDLGTVQNTAGADNSATAKDSASYQAPTKGSLVATQPQSVISQHFIQENASAASNFSDIVNIAPSVFSVDPNGPGLMETQSLTMRGFQNGQYNVTFDGIPWGDSNDFTQHTTSYFMQQDIGNIVVDRGPGDASNIGNATFGGTIAVNSKDPMQEANTNLYASLGSFNTRLFGAQLDTGVLKNDGDASAFVDYKNLTSDGYLTNAGQRRENIFFKYSRPVSDNTVLTFVTMQNKLHQNVALGTTAANIQKYGPNFGLNNDPTSQDYFGYNYDNITSDFEYLDLKSQQGDLAIDNKLYTYAYYHDGFNGADPGLGQPNGTSYGPNNVPGQMMTMNYRSVGDMLRMSEAMGAGKLDFGFWVDYQTNNRWQKEVDYTLGGALDLAAGKVGAMDRNMRDTLTTIQPYVQYEWKATDALTVTPGLKYVSFNRTIDAAVNQGATNAPLNSSQTWTKALPTLTAHYMIQPEWSAYAQYAQGMLAPNINAFYPAGGTTATIPSQLSPEQSTNYQLGTTWASKRLTLSGDVYLVDFSNQNTGTPCGIYTCYNNTGGVKYNGVEGEGTYVLGSGMSLYGNYAINNYSMSTAGGTLQNVPKNTATAGLIYNQGPAYASLIAKEVGQRYSGVDVNGNAIPFASYTIVNFASSYTFSKDDGLGKNTKVGFQINNLLNKNNIFASFANDANGNPMFYTIPTRSFMVSLSADM</sequence>
<dbReference type="GO" id="GO:0015344">
    <property type="term" value="F:siderophore uptake transmembrane transporter activity"/>
    <property type="evidence" value="ECO:0007669"/>
    <property type="project" value="TreeGrafter"/>
</dbReference>
<evidence type="ECO:0000256" key="10">
    <source>
        <dbReference type="ARBA" id="ARBA00023237"/>
    </source>
</evidence>
<dbReference type="PANTHER" id="PTHR32552">
    <property type="entry name" value="FERRICHROME IRON RECEPTOR-RELATED"/>
    <property type="match status" value="1"/>
</dbReference>
<keyword evidence="9" id="KW-0472">Membrane</keyword>
<evidence type="ECO:0000256" key="4">
    <source>
        <dbReference type="ARBA" id="ARBA00022692"/>
    </source>
</evidence>
<accession>A0A1J5TB85</accession>
<dbReference type="InterPro" id="IPR036942">
    <property type="entry name" value="Beta-barrel_TonB_sf"/>
</dbReference>
<dbReference type="PANTHER" id="PTHR32552:SF68">
    <property type="entry name" value="FERRICHROME OUTER MEMBRANE TRANSPORTER_PHAGE RECEPTOR"/>
    <property type="match status" value="1"/>
</dbReference>
<keyword evidence="10" id="KW-0998">Cell outer membrane</keyword>
<evidence type="ECO:0000256" key="8">
    <source>
        <dbReference type="ARBA" id="ARBA00023077"/>
    </source>
</evidence>
<comment type="subcellular location">
    <subcellularLocation>
        <location evidence="1">Cell outer membrane</location>
        <topology evidence="1">Multi-pass membrane protein</topology>
    </subcellularLocation>
</comment>
<dbReference type="EMBL" id="MLJW01000003">
    <property type="protein sequence ID" value="OIR18183.1"/>
    <property type="molecule type" value="Genomic_DNA"/>
</dbReference>
<gene>
    <name evidence="13" type="ORF">GALL_15100</name>
</gene>
<keyword evidence="8" id="KW-0798">TonB box</keyword>
<evidence type="ECO:0000256" key="2">
    <source>
        <dbReference type="ARBA" id="ARBA00022448"/>
    </source>
</evidence>
<keyword evidence="6" id="KW-0408">Iron</keyword>
<dbReference type="InterPro" id="IPR012910">
    <property type="entry name" value="Plug_dom"/>
</dbReference>
<organism evidence="13">
    <name type="scientific">mine drainage metagenome</name>
    <dbReference type="NCBI Taxonomy" id="410659"/>
    <lineage>
        <taxon>unclassified sequences</taxon>
        <taxon>metagenomes</taxon>
        <taxon>ecological metagenomes</taxon>
    </lineage>
</organism>
<keyword evidence="7" id="KW-0406">Ion transport</keyword>
<feature type="domain" description="TonB-dependent receptor-like beta-barrel" evidence="11">
    <location>
        <begin position="279"/>
        <end position="694"/>
    </location>
</feature>
<evidence type="ECO:0000256" key="9">
    <source>
        <dbReference type="ARBA" id="ARBA00023136"/>
    </source>
</evidence>
<evidence type="ECO:0000259" key="11">
    <source>
        <dbReference type="Pfam" id="PF00593"/>
    </source>
</evidence>
<protein>
    <submittedName>
        <fullName evidence="13">TonB dependent receptor</fullName>
    </submittedName>
</protein>
<dbReference type="Pfam" id="PF00593">
    <property type="entry name" value="TonB_dep_Rec_b-barrel"/>
    <property type="match status" value="1"/>
</dbReference>